<feature type="region of interest" description="Disordered" evidence="7">
    <location>
        <begin position="338"/>
        <end position="385"/>
    </location>
</feature>
<feature type="binding site" evidence="6">
    <location>
        <position position="105"/>
    </location>
    <ligand>
        <name>S-adenosyl-L-methionine</name>
        <dbReference type="ChEBI" id="CHEBI:59789"/>
    </ligand>
</feature>
<dbReference type="EC" id="2.1.1.199" evidence="6"/>
<dbReference type="InterPro" id="IPR023397">
    <property type="entry name" value="SAM-dep_MeTrfase_MraW_recog"/>
</dbReference>
<feature type="binding site" evidence="6">
    <location>
        <position position="76"/>
    </location>
    <ligand>
        <name>S-adenosyl-L-methionine</name>
        <dbReference type="ChEBI" id="CHEBI:59789"/>
    </ligand>
</feature>
<dbReference type="PANTHER" id="PTHR11265">
    <property type="entry name" value="S-ADENOSYL-METHYLTRANSFERASE MRAW"/>
    <property type="match status" value="1"/>
</dbReference>
<accession>A0A2I1M600</accession>
<dbReference type="SUPFAM" id="SSF53335">
    <property type="entry name" value="S-adenosyl-L-methionine-dependent methyltransferases"/>
    <property type="match status" value="1"/>
</dbReference>
<proteinExistence type="inferred from homology"/>
<comment type="catalytic activity">
    <reaction evidence="6">
        <text>cytidine(1402) in 16S rRNA + S-adenosyl-L-methionine = N(4)-methylcytidine(1402) in 16S rRNA + S-adenosyl-L-homocysteine + H(+)</text>
        <dbReference type="Rhea" id="RHEA:42928"/>
        <dbReference type="Rhea" id="RHEA-COMP:10286"/>
        <dbReference type="Rhea" id="RHEA-COMP:10287"/>
        <dbReference type="ChEBI" id="CHEBI:15378"/>
        <dbReference type="ChEBI" id="CHEBI:57856"/>
        <dbReference type="ChEBI" id="CHEBI:59789"/>
        <dbReference type="ChEBI" id="CHEBI:74506"/>
        <dbReference type="ChEBI" id="CHEBI:82748"/>
        <dbReference type="EC" id="2.1.1.199"/>
    </reaction>
</comment>
<name>A0A2I1M600_9BIFI</name>
<dbReference type="InterPro" id="IPR029063">
    <property type="entry name" value="SAM-dependent_MTases_sf"/>
</dbReference>
<dbReference type="RefSeq" id="WP_049217382.1">
    <property type="nucleotide sequence ID" value="NZ_JVKN01000015.1"/>
</dbReference>
<keyword evidence="6" id="KW-0963">Cytoplasm</keyword>
<evidence type="ECO:0000256" key="5">
    <source>
        <dbReference type="ARBA" id="ARBA00022691"/>
    </source>
</evidence>
<keyword evidence="2 6" id="KW-0698">rRNA processing</keyword>
<feature type="binding site" evidence="6">
    <location>
        <position position="126"/>
    </location>
    <ligand>
        <name>S-adenosyl-L-methionine</name>
        <dbReference type="ChEBI" id="CHEBI:59789"/>
    </ligand>
</feature>
<evidence type="ECO:0000256" key="2">
    <source>
        <dbReference type="ARBA" id="ARBA00022552"/>
    </source>
</evidence>
<comment type="subcellular location">
    <subcellularLocation>
        <location evidence="6">Cytoplasm</location>
    </subcellularLocation>
</comment>
<dbReference type="InterPro" id="IPR002903">
    <property type="entry name" value="RsmH"/>
</dbReference>
<evidence type="ECO:0000256" key="4">
    <source>
        <dbReference type="ARBA" id="ARBA00022679"/>
    </source>
</evidence>
<sequence>MVDSHNSSQNNLSALSAIHKPVLFDECVELVTAHAEASARADGRDVPVVVDCTLGLAGHTSGFLQAVPNLRVIGIDRDEQALSLATERITKLGLSNRFTPAHAAFDDFSDVLERAGVTHVDAVFMDLGLSSLQIDETDRGFSYSHNAPLDMRMDTSQELTAADILATYDYADLVRIFKEYGQERFSGSIVREIIRLRESQQAIETSFELSELVDRVVPKAKRPAGNPAKRVFQALRIEVNGELTKLAHTLPQALRALSVGGRLVVESYHSLEDMCVKKFFMRGLVAHVPPHMPVIPPEAQPYLRDLTHGAMKADKAEVERNSRSASVRLRAVELTRNPPAWAFEQEPSRAVNRSKQTKRGTKTAQQSHFTNNRRNSHSKEHYGSR</sequence>
<dbReference type="EMBL" id="PKGU01000002">
    <property type="protein sequence ID" value="PKZ15573.1"/>
    <property type="molecule type" value="Genomic_DNA"/>
</dbReference>
<evidence type="ECO:0000313" key="9">
    <source>
        <dbReference type="Proteomes" id="UP000242263"/>
    </source>
</evidence>
<feature type="compositionally biased region" description="Polar residues" evidence="7">
    <location>
        <begin position="362"/>
        <end position="373"/>
    </location>
</feature>
<dbReference type="SUPFAM" id="SSF81799">
    <property type="entry name" value="Putative methyltransferase TM0872, insert domain"/>
    <property type="match status" value="1"/>
</dbReference>
<dbReference type="Proteomes" id="UP000242263">
    <property type="component" value="Unassembled WGS sequence"/>
</dbReference>
<comment type="similarity">
    <text evidence="1 6">Belongs to the methyltransferase superfamily. RsmH family.</text>
</comment>
<evidence type="ECO:0000256" key="1">
    <source>
        <dbReference type="ARBA" id="ARBA00010396"/>
    </source>
</evidence>
<keyword evidence="4 6" id="KW-0808">Transferase</keyword>
<keyword evidence="5 6" id="KW-0949">S-adenosyl-L-methionine</keyword>
<organism evidence="8 9">
    <name type="scientific">Alloscardovia omnicolens</name>
    <dbReference type="NCBI Taxonomy" id="419015"/>
    <lineage>
        <taxon>Bacteria</taxon>
        <taxon>Bacillati</taxon>
        <taxon>Actinomycetota</taxon>
        <taxon>Actinomycetes</taxon>
        <taxon>Bifidobacteriales</taxon>
        <taxon>Bifidobacteriaceae</taxon>
        <taxon>Alloscardovia</taxon>
    </lineage>
</organism>
<reference evidence="8 9" key="1">
    <citation type="submission" date="2017-12" db="EMBL/GenBank/DDBJ databases">
        <title>Phylogenetic diversity of female urinary microbiome.</title>
        <authorList>
            <person name="Thomas-White K."/>
            <person name="Wolfe A.J."/>
        </authorList>
    </citation>
    <scope>NUCLEOTIDE SEQUENCE [LARGE SCALE GENOMIC DNA]</scope>
    <source>
        <strain evidence="8 9">UMB0064</strain>
    </source>
</reference>
<dbReference type="Gene3D" id="1.10.150.170">
    <property type="entry name" value="Putative methyltransferase TM0872, insert domain"/>
    <property type="match status" value="1"/>
</dbReference>
<feature type="binding site" evidence="6">
    <location>
        <begin position="57"/>
        <end position="59"/>
    </location>
    <ligand>
        <name>S-adenosyl-L-methionine</name>
        <dbReference type="ChEBI" id="CHEBI:59789"/>
    </ligand>
</feature>
<dbReference type="AlphaFoldDB" id="A0A2I1M600"/>
<gene>
    <name evidence="6" type="primary">rsmH</name>
    <name evidence="8" type="ORF">CYJ32_04215</name>
</gene>
<dbReference type="Gene3D" id="3.40.50.150">
    <property type="entry name" value="Vaccinia Virus protein VP39"/>
    <property type="match status" value="1"/>
</dbReference>
<dbReference type="NCBIfam" id="TIGR00006">
    <property type="entry name" value="16S rRNA (cytosine(1402)-N(4))-methyltransferase RsmH"/>
    <property type="match status" value="1"/>
</dbReference>
<comment type="function">
    <text evidence="6">Specifically methylates the N4 position of cytidine in position 1402 (C1402) of 16S rRNA.</text>
</comment>
<dbReference type="GO" id="GO:0070475">
    <property type="term" value="P:rRNA base methylation"/>
    <property type="evidence" value="ECO:0007669"/>
    <property type="project" value="UniProtKB-UniRule"/>
</dbReference>
<evidence type="ECO:0000313" key="8">
    <source>
        <dbReference type="EMBL" id="PKZ15573.1"/>
    </source>
</evidence>
<protein>
    <recommendedName>
        <fullName evidence="6">Ribosomal RNA small subunit methyltransferase H</fullName>
        <ecNumber evidence="6">2.1.1.199</ecNumber>
    </recommendedName>
    <alternativeName>
        <fullName evidence="6">16S rRNA m(4)C1402 methyltransferase</fullName>
    </alternativeName>
    <alternativeName>
        <fullName evidence="6">rRNA (cytosine-N(4)-)-methyltransferase RsmH</fullName>
    </alternativeName>
</protein>
<dbReference type="GO" id="GO:0005737">
    <property type="term" value="C:cytoplasm"/>
    <property type="evidence" value="ECO:0007669"/>
    <property type="project" value="UniProtKB-SubCell"/>
</dbReference>
<feature type="binding site" evidence="6">
    <location>
        <position position="133"/>
    </location>
    <ligand>
        <name>S-adenosyl-L-methionine</name>
        <dbReference type="ChEBI" id="CHEBI:59789"/>
    </ligand>
</feature>
<dbReference type="GO" id="GO:0071424">
    <property type="term" value="F:rRNA (cytosine-N4-)-methyltransferase activity"/>
    <property type="evidence" value="ECO:0007669"/>
    <property type="project" value="UniProtKB-UniRule"/>
</dbReference>
<evidence type="ECO:0000256" key="6">
    <source>
        <dbReference type="HAMAP-Rule" id="MF_01007"/>
    </source>
</evidence>
<evidence type="ECO:0000256" key="3">
    <source>
        <dbReference type="ARBA" id="ARBA00022603"/>
    </source>
</evidence>
<dbReference type="HAMAP" id="MF_01007">
    <property type="entry name" value="16SrRNA_methyltr_H"/>
    <property type="match status" value="1"/>
</dbReference>
<keyword evidence="3 6" id="KW-0489">Methyltransferase</keyword>
<evidence type="ECO:0000256" key="7">
    <source>
        <dbReference type="SAM" id="MobiDB-lite"/>
    </source>
</evidence>
<comment type="caution">
    <text evidence="8">The sequence shown here is derived from an EMBL/GenBank/DDBJ whole genome shotgun (WGS) entry which is preliminary data.</text>
</comment>
<dbReference type="PANTHER" id="PTHR11265:SF0">
    <property type="entry name" value="12S RRNA N4-METHYLCYTIDINE METHYLTRANSFERASE"/>
    <property type="match status" value="1"/>
</dbReference>
<dbReference type="Pfam" id="PF01795">
    <property type="entry name" value="Methyltransf_5"/>
    <property type="match status" value="1"/>
</dbReference>